<dbReference type="EMBL" id="AP023094">
    <property type="protein sequence ID" value="BCE48059.1"/>
    <property type="molecule type" value="Genomic_DNA"/>
</dbReference>
<evidence type="ECO:0000313" key="2">
    <source>
        <dbReference type="EMBL" id="BCE30621.1"/>
    </source>
</evidence>
<name>A0A810ARL3_9BRAD</name>
<dbReference type="EMBL" id="AP023091">
    <property type="protein sequence ID" value="BCE21812.1"/>
    <property type="molecule type" value="Genomic_DNA"/>
</dbReference>
<sequence length="136" mass="15293">MPLHFLDGVVGRAAAADDDDRAVALRTVEANGNVEVVHRKTNRRAIRDEFSVHNPRKSARHVHVAAWQLQDDLLSRDPSHKRCELEVQTADRVAKLIDVGKAKYLWRQCWRIIIAGHGKMKTASGKIRVSGVKART</sequence>
<reference evidence="6" key="7">
    <citation type="submission" date="2020-05" db="EMBL/GenBank/DDBJ databases">
        <title>Complete genome sequence of Bradyrhizobium diazoefficiens XF8 isolated from soybean nodule.</title>
        <authorList>
            <person name="Noda R."/>
            <person name="Kakizaki K."/>
            <person name="Minamisawa K."/>
        </authorList>
    </citation>
    <scope>NUCLEOTIDE SEQUENCE</scope>
    <source>
        <strain evidence="6">XF8</strain>
    </source>
</reference>
<evidence type="ECO:0000313" key="1">
    <source>
        <dbReference type="EMBL" id="BCE21812.1"/>
    </source>
</evidence>
<gene>
    <name evidence="7" type="ORF">XF10B_43740</name>
    <name evidence="1" type="ORF">XF1B_44930</name>
    <name evidence="2" type="ORF">XF2B_43900</name>
    <name evidence="3" type="ORF">XF4B_44080</name>
    <name evidence="4" type="ORF">XF5B_44500</name>
    <name evidence="5" type="ORF">XF6B_44100</name>
    <name evidence="6" type="ORF">XF8B_52100</name>
</gene>
<reference evidence="3" key="4">
    <citation type="submission" date="2020-05" db="EMBL/GenBank/DDBJ databases">
        <title>Complete genome sequence of Bradyrhizobium diazoefficiens XF4 isolated from soybean nodule.</title>
        <authorList>
            <person name="Noda R."/>
            <person name="Kakizaki K."/>
            <person name="Minamisawa K."/>
        </authorList>
    </citation>
    <scope>NUCLEOTIDE SEQUENCE</scope>
    <source>
        <strain evidence="3">XF4</strain>
    </source>
</reference>
<evidence type="ECO:0000313" key="7">
    <source>
        <dbReference type="EMBL" id="BCE91576.1"/>
    </source>
</evidence>
<reference evidence="7" key="2">
    <citation type="submission" date="2020-05" db="EMBL/GenBank/DDBJ databases">
        <title>Complete genome sequence of Bradyrhizobium diazoefficiens XF10 isolated from soybean nodule.</title>
        <authorList>
            <person name="Noda R."/>
            <person name="Kakizaki K."/>
            <person name="Minamisawa K."/>
        </authorList>
    </citation>
    <scope>NUCLEOTIDE SEQUENCE</scope>
    <source>
        <strain evidence="7">XF10</strain>
    </source>
</reference>
<dbReference type="EMBL" id="AP023095">
    <property type="protein sequence ID" value="BCE56938.1"/>
    <property type="molecule type" value="Genomic_DNA"/>
</dbReference>
<accession>A0A810ARL3</accession>
<dbReference type="EMBL" id="AP023099">
    <property type="protein sequence ID" value="BCE91576.1"/>
    <property type="molecule type" value="Genomic_DNA"/>
</dbReference>
<reference evidence="5" key="6">
    <citation type="submission" date="2020-05" db="EMBL/GenBank/DDBJ databases">
        <title>Complete genome sequence of Bradyrhizobium diazoefficiens XF6 isolated from soybean nodule.</title>
        <authorList>
            <person name="Noda R."/>
            <person name="Kakizaki K."/>
            <person name="Minamisawa K."/>
        </authorList>
    </citation>
    <scope>NUCLEOTIDE SEQUENCE</scope>
    <source>
        <strain evidence="5">XF6</strain>
    </source>
</reference>
<evidence type="ECO:0000313" key="3">
    <source>
        <dbReference type="EMBL" id="BCE48059.1"/>
    </source>
</evidence>
<reference evidence="1" key="1">
    <citation type="submission" date="2020-05" db="EMBL/GenBank/DDBJ databases">
        <title>Complete genome sequence of Bradyrhizobium diazoefficiens XF1 isolated from soybean nodule.</title>
        <authorList>
            <person name="Noda R."/>
            <person name="Kakizaki K."/>
            <person name="Minamisawa K."/>
        </authorList>
    </citation>
    <scope>NUCLEOTIDE SEQUENCE</scope>
    <source>
        <strain evidence="1">XF1</strain>
    </source>
</reference>
<organism evidence="5">
    <name type="scientific">Bradyrhizobium diazoefficiens</name>
    <dbReference type="NCBI Taxonomy" id="1355477"/>
    <lineage>
        <taxon>Bacteria</taxon>
        <taxon>Pseudomonadati</taxon>
        <taxon>Pseudomonadota</taxon>
        <taxon>Alphaproteobacteria</taxon>
        <taxon>Hyphomicrobiales</taxon>
        <taxon>Nitrobacteraceae</taxon>
        <taxon>Bradyrhizobium</taxon>
    </lineage>
</organism>
<evidence type="ECO:0000313" key="4">
    <source>
        <dbReference type="EMBL" id="BCE56938.1"/>
    </source>
</evidence>
<evidence type="ECO:0000313" key="6">
    <source>
        <dbReference type="EMBL" id="BCE75099.1"/>
    </source>
</evidence>
<dbReference type="AlphaFoldDB" id="A0A810ARL3"/>
<protein>
    <submittedName>
        <fullName evidence="5">Uncharacterized protein</fullName>
    </submittedName>
</protein>
<dbReference type="EMBL" id="AP023092">
    <property type="protein sequence ID" value="BCE30621.1"/>
    <property type="molecule type" value="Genomic_DNA"/>
</dbReference>
<proteinExistence type="predicted"/>
<reference evidence="2" key="3">
    <citation type="submission" date="2020-05" db="EMBL/GenBank/DDBJ databases">
        <title>Complete genome sequence of Bradyrhizobium diazoefficiens XF2 isolated from soybean nodule.</title>
        <authorList>
            <person name="Noda R."/>
            <person name="Kakizaki K."/>
            <person name="Minamisawa K."/>
        </authorList>
    </citation>
    <scope>NUCLEOTIDE SEQUENCE</scope>
    <source>
        <strain evidence="2">XF2</strain>
    </source>
</reference>
<reference evidence="4" key="5">
    <citation type="submission" date="2020-05" db="EMBL/GenBank/DDBJ databases">
        <title>Complete genome sequence of Bradyrhizobium diazoefficiens XF5 isolated from soybean nodule.</title>
        <authorList>
            <person name="Noda R."/>
            <person name="Kakizaki K."/>
            <person name="Minamisawa K."/>
        </authorList>
    </citation>
    <scope>NUCLEOTIDE SEQUENCE</scope>
    <source>
        <strain evidence="4">XF5</strain>
    </source>
</reference>
<evidence type="ECO:0000313" key="5">
    <source>
        <dbReference type="EMBL" id="BCE65611.1"/>
    </source>
</evidence>
<dbReference type="EMBL" id="AP023097">
    <property type="protein sequence ID" value="BCE75099.1"/>
    <property type="molecule type" value="Genomic_DNA"/>
</dbReference>
<dbReference type="EMBL" id="AP023096">
    <property type="protein sequence ID" value="BCE65611.1"/>
    <property type="molecule type" value="Genomic_DNA"/>
</dbReference>